<dbReference type="GO" id="GO:0005886">
    <property type="term" value="C:plasma membrane"/>
    <property type="evidence" value="ECO:0007669"/>
    <property type="project" value="TreeGrafter"/>
</dbReference>
<dbReference type="Gene3D" id="3.30.70.270">
    <property type="match status" value="1"/>
</dbReference>
<evidence type="ECO:0000313" key="5">
    <source>
        <dbReference type="EMBL" id="MBB6135094.1"/>
    </source>
</evidence>
<gene>
    <name evidence="5" type="ORF">HD842_003252</name>
</gene>
<keyword evidence="3" id="KW-0472">Membrane</keyword>
<dbReference type="InterPro" id="IPR050469">
    <property type="entry name" value="Diguanylate_Cyclase"/>
</dbReference>
<dbReference type="InterPro" id="IPR029787">
    <property type="entry name" value="Nucleotide_cyclase"/>
</dbReference>
<evidence type="ECO:0000313" key="6">
    <source>
        <dbReference type="Proteomes" id="UP000540787"/>
    </source>
</evidence>
<feature type="transmembrane region" description="Helical" evidence="3">
    <location>
        <begin position="114"/>
        <end position="137"/>
    </location>
</feature>
<dbReference type="Pfam" id="PF00990">
    <property type="entry name" value="GGDEF"/>
    <property type="match status" value="1"/>
</dbReference>
<keyword evidence="3" id="KW-1133">Transmembrane helix</keyword>
<protein>
    <recommendedName>
        <fullName evidence="1">diguanylate cyclase</fullName>
        <ecNumber evidence="1">2.7.7.65</ecNumber>
    </recommendedName>
</protein>
<dbReference type="InterPro" id="IPR043128">
    <property type="entry name" value="Rev_trsase/Diguanyl_cyclase"/>
</dbReference>
<keyword evidence="3" id="KW-0812">Transmembrane</keyword>
<dbReference type="FunFam" id="3.30.70.270:FF:000001">
    <property type="entry name" value="Diguanylate cyclase domain protein"/>
    <property type="match status" value="1"/>
</dbReference>
<dbReference type="Proteomes" id="UP000540787">
    <property type="component" value="Unassembled WGS sequence"/>
</dbReference>
<dbReference type="PANTHER" id="PTHR45138:SF9">
    <property type="entry name" value="DIGUANYLATE CYCLASE DGCM-RELATED"/>
    <property type="match status" value="1"/>
</dbReference>
<dbReference type="RefSeq" id="WP_183555743.1">
    <property type="nucleotide sequence ID" value="NZ_JACHBX010000003.1"/>
</dbReference>
<dbReference type="GO" id="GO:0043709">
    <property type="term" value="P:cell adhesion involved in single-species biofilm formation"/>
    <property type="evidence" value="ECO:0007669"/>
    <property type="project" value="TreeGrafter"/>
</dbReference>
<reference evidence="5 6" key="1">
    <citation type="submission" date="2020-08" db="EMBL/GenBank/DDBJ databases">
        <title>The Agave Microbiome: Exploring the role of microbial communities in plant adaptations to desert environments.</title>
        <authorList>
            <person name="Partida-Martinez L.P."/>
        </authorList>
    </citation>
    <scope>NUCLEOTIDE SEQUENCE [LARGE SCALE GENOMIC DNA]</scope>
    <source>
        <strain evidence="5 6">AT3.2</strain>
    </source>
</reference>
<dbReference type="CDD" id="cd01949">
    <property type="entry name" value="GGDEF"/>
    <property type="match status" value="1"/>
</dbReference>
<feature type="transmembrane region" description="Helical" evidence="3">
    <location>
        <begin position="59"/>
        <end position="78"/>
    </location>
</feature>
<evidence type="ECO:0000259" key="4">
    <source>
        <dbReference type="PROSITE" id="PS50887"/>
    </source>
</evidence>
<dbReference type="EMBL" id="JACHBX010000003">
    <property type="protein sequence ID" value="MBB6135094.1"/>
    <property type="molecule type" value="Genomic_DNA"/>
</dbReference>
<comment type="catalytic activity">
    <reaction evidence="2">
        <text>2 GTP = 3',3'-c-di-GMP + 2 diphosphate</text>
        <dbReference type="Rhea" id="RHEA:24898"/>
        <dbReference type="ChEBI" id="CHEBI:33019"/>
        <dbReference type="ChEBI" id="CHEBI:37565"/>
        <dbReference type="ChEBI" id="CHEBI:58805"/>
        <dbReference type="EC" id="2.7.7.65"/>
    </reaction>
</comment>
<accession>A0A7W9X2A9</accession>
<dbReference type="PANTHER" id="PTHR45138">
    <property type="entry name" value="REGULATORY COMPONENTS OF SENSORY TRANSDUCTION SYSTEM"/>
    <property type="match status" value="1"/>
</dbReference>
<dbReference type="InterPro" id="IPR000160">
    <property type="entry name" value="GGDEF_dom"/>
</dbReference>
<feature type="transmembrane region" description="Helical" evidence="3">
    <location>
        <begin position="164"/>
        <end position="187"/>
    </location>
</feature>
<dbReference type="AlphaFoldDB" id="A0A7W9X2A9"/>
<dbReference type="SUPFAM" id="SSF55073">
    <property type="entry name" value="Nucleotide cyclase"/>
    <property type="match status" value="1"/>
</dbReference>
<name>A0A7W9X2A9_9BURK</name>
<comment type="caution">
    <text evidence="5">The sequence shown here is derived from an EMBL/GenBank/DDBJ whole genome shotgun (WGS) entry which is preliminary data.</text>
</comment>
<dbReference type="EC" id="2.7.7.65" evidence="1"/>
<sequence length="411" mass="43715">MLATQQIFLIASLLCFLVYLALVSAGSQSLRGMRAMRAAALLGLLGNLLYAFGRELPTLLGYEIANMAYSGAGAALAAGYRQLSGRQAHVRTLALLVAAVGILTVVFHDWFDSFMLRSAVVSLFQAGICIDIAHSVLAGRGEQQRRSHGQVHLQGPGQQHVQRFVLLMCVLVAGGHGVRMLFLLIAANPPTSLLQPSTASLAILTVAALALPALTLGGLLTLHRHIVYQAEYIANHDHLTGAWSRKAFFEIAERETTRARHRRQPLALMLIDLDHFKAINDSAGHEAGDIALQLVATSARETLRAVDCIARLGGDEFAVLLPGADLARASAVGKALAEALRAVTSTMPAAQRRLTLSIGATVTLDGEPFKTTLARADSALYAAKSAGRDQVIALAPPLHVVRPASKVSASR</sequence>
<feature type="transmembrane region" description="Helical" evidence="3">
    <location>
        <begin position="90"/>
        <end position="108"/>
    </location>
</feature>
<dbReference type="GO" id="GO:0052621">
    <property type="term" value="F:diguanylate cyclase activity"/>
    <property type="evidence" value="ECO:0007669"/>
    <property type="project" value="UniProtKB-EC"/>
</dbReference>
<feature type="transmembrane region" description="Helical" evidence="3">
    <location>
        <begin position="6"/>
        <end position="23"/>
    </location>
</feature>
<feature type="domain" description="GGDEF" evidence="4">
    <location>
        <begin position="264"/>
        <end position="396"/>
    </location>
</feature>
<dbReference type="PROSITE" id="PS50887">
    <property type="entry name" value="GGDEF"/>
    <property type="match status" value="1"/>
</dbReference>
<dbReference type="NCBIfam" id="TIGR00254">
    <property type="entry name" value="GGDEF"/>
    <property type="match status" value="1"/>
</dbReference>
<keyword evidence="6" id="KW-1185">Reference proteome</keyword>
<evidence type="ECO:0000256" key="2">
    <source>
        <dbReference type="ARBA" id="ARBA00034247"/>
    </source>
</evidence>
<feature type="transmembrane region" description="Helical" evidence="3">
    <location>
        <begin position="199"/>
        <end position="222"/>
    </location>
</feature>
<organism evidence="5 6">
    <name type="scientific">Massilia aurea</name>
    <dbReference type="NCBI Taxonomy" id="373040"/>
    <lineage>
        <taxon>Bacteria</taxon>
        <taxon>Pseudomonadati</taxon>
        <taxon>Pseudomonadota</taxon>
        <taxon>Betaproteobacteria</taxon>
        <taxon>Burkholderiales</taxon>
        <taxon>Oxalobacteraceae</taxon>
        <taxon>Telluria group</taxon>
        <taxon>Massilia</taxon>
    </lineage>
</organism>
<evidence type="ECO:0000256" key="1">
    <source>
        <dbReference type="ARBA" id="ARBA00012528"/>
    </source>
</evidence>
<dbReference type="GO" id="GO:1902201">
    <property type="term" value="P:negative regulation of bacterial-type flagellum-dependent cell motility"/>
    <property type="evidence" value="ECO:0007669"/>
    <property type="project" value="TreeGrafter"/>
</dbReference>
<evidence type="ECO:0000256" key="3">
    <source>
        <dbReference type="SAM" id="Phobius"/>
    </source>
</evidence>
<dbReference type="SMART" id="SM00267">
    <property type="entry name" value="GGDEF"/>
    <property type="match status" value="1"/>
</dbReference>
<proteinExistence type="predicted"/>